<keyword evidence="4 7" id="KW-0472">Membrane</keyword>
<feature type="domain" description="Rhodopsin" evidence="8">
    <location>
        <begin position="35"/>
        <end position="279"/>
    </location>
</feature>
<evidence type="ECO:0000256" key="2">
    <source>
        <dbReference type="ARBA" id="ARBA00022692"/>
    </source>
</evidence>
<feature type="transmembrane region" description="Helical" evidence="7">
    <location>
        <begin position="20"/>
        <end position="39"/>
    </location>
</feature>
<reference evidence="9 10" key="1">
    <citation type="submission" date="2018-02" db="EMBL/GenBank/DDBJ databases">
        <title>The genomes of Aspergillus section Nigri reveals drivers in fungal speciation.</title>
        <authorList>
            <consortium name="DOE Joint Genome Institute"/>
            <person name="Vesth T.C."/>
            <person name="Nybo J."/>
            <person name="Theobald S."/>
            <person name="Brandl J."/>
            <person name="Frisvad J.C."/>
            <person name="Nielsen K.F."/>
            <person name="Lyhne E.K."/>
            <person name="Kogle M.E."/>
            <person name="Kuo A."/>
            <person name="Riley R."/>
            <person name="Clum A."/>
            <person name="Nolan M."/>
            <person name="Lipzen A."/>
            <person name="Salamov A."/>
            <person name="Henrissat B."/>
            <person name="Wiebenga A."/>
            <person name="De vries R.P."/>
            <person name="Grigoriev I.V."/>
            <person name="Mortensen U.H."/>
            <person name="Andersen M.R."/>
            <person name="Baker S.E."/>
        </authorList>
    </citation>
    <scope>NUCLEOTIDE SEQUENCE [LARGE SCALE GENOMIC DNA]</scope>
    <source>
        <strain evidence="9 10">CBS 101889</strain>
    </source>
</reference>
<feature type="transmembrane region" description="Helical" evidence="7">
    <location>
        <begin position="51"/>
        <end position="70"/>
    </location>
</feature>
<evidence type="ECO:0000313" key="9">
    <source>
        <dbReference type="EMBL" id="RAL08034.1"/>
    </source>
</evidence>
<dbReference type="AlphaFoldDB" id="A0A395HP39"/>
<dbReference type="RefSeq" id="XP_025547188.1">
    <property type="nucleotide sequence ID" value="XM_025695895.1"/>
</dbReference>
<dbReference type="Pfam" id="PF20684">
    <property type="entry name" value="Fung_rhodopsin"/>
    <property type="match status" value="1"/>
</dbReference>
<accession>A0A395HP39</accession>
<evidence type="ECO:0000256" key="6">
    <source>
        <dbReference type="SAM" id="MobiDB-lite"/>
    </source>
</evidence>
<feature type="transmembrane region" description="Helical" evidence="7">
    <location>
        <begin position="186"/>
        <end position="207"/>
    </location>
</feature>
<dbReference type="PANTHER" id="PTHR33048:SF47">
    <property type="entry name" value="INTEGRAL MEMBRANE PROTEIN-RELATED"/>
    <property type="match status" value="1"/>
</dbReference>
<comment type="subcellular location">
    <subcellularLocation>
        <location evidence="1">Membrane</location>
        <topology evidence="1">Multi-pass membrane protein</topology>
    </subcellularLocation>
</comment>
<feature type="transmembrane region" description="Helical" evidence="7">
    <location>
        <begin position="102"/>
        <end position="125"/>
    </location>
</feature>
<dbReference type="InterPro" id="IPR052337">
    <property type="entry name" value="SAT4-like"/>
</dbReference>
<feature type="transmembrane region" description="Helical" evidence="7">
    <location>
        <begin position="219"/>
        <end position="241"/>
    </location>
</feature>
<evidence type="ECO:0000313" key="10">
    <source>
        <dbReference type="Proteomes" id="UP000248961"/>
    </source>
</evidence>
<dbReference type="Proteomes" id="UP000248961">
    <property type="component" value="Unassembled WGS sequence"/>
</dbReference>
<evidence type="ECO:0000256" key="1">
    <source>
        <dbReference type="ARBA" id="ARBA00004141"/>
    </source>
</evidence>
<name>A0A395HP39_ASPHC</name>
<dbReference type="OrthoDB" id="444631at2759"/>
<organism evidence="9 10">
    <name type="scientific">Aspergillus homomorphus (strain CBS 101889)</name>
    <dbReference type="NCBI Taxonomy" id="1450537"/>
    <lineage>
        <taxon>Eukaryota</taxon>
        <taxon>Fungi</taxon>
        <taxon>Dikarya</taxon>
        <taxon>Ascomycota</taxon>
        <taxon>Pezizomycotina</taxon>
        <taxon>Eurotiomycetes</taxon>
        <taxon>Eurotiomycetidae</taxon>
        <taxon>Eurotiales</taxon>
        <taxon>Aspergillaceae</taxon>
        <taxon>Aspergillus</taxon>
        <taxon>Aspergillus subgen. Circumdati</taxon>
    </lineage>
</organism>
<dbReference type="GO" id="GO:0016020">
    <property type="term" value="C:membrane"/>
    <property type="evidence" value="ECO:0007669"/>
    <property type="project" value="UniProtKB-SubCell"/>
</dbReference>
<keyword evidence="10" id="KW-1185">Reference proteome</keyword>
<dbReference type="PANTHER" id="PTHR33048">
    <property type="entry name" value="PTH11-LIKE INTEGRAL MEMBRANE PROTEIN (AFU_ORTHOLOGUE AFUA_5G11245)"/>
    <property type="match status" value="1"/>
</dbReference>
<keyword evidence="2 7" id="KW-0812">Transmembrane</keyword>
<dbReference type="InterPro" id="IPR049326">
    <property type="entry name" value="Rhodopsin_dom_fungi"/>
</dbReference>
<comment type="similarity">
    <text evidence="5">Belongs to the SAT4 family.</text>
</comment>
<evidence type="ECO:0000256" key="4">
    <source>
        <dbReference type="ARBA" id="ARBA00023136"/>
    </source>
</evidence>
<dbReference type="EMBL" id="KZ824320">
    <property type="protein sequence ID" value="RAL08034.1"/>
    <property type="molecule type" value="Genomic_DNA"/>
</dbReference>
<sequence>METSAFEQMNARVSKPVFLGVLWAFTWTSFLFVLFRVVVRFGSFRRLYVDDYLVVLAWAIMLTTAIIWQIEGQVLYAFYAISAGTQSYTPEILPKFGRFMQFIAPLTILFYSGLWCVKFSFLAFFLRLGSKIRSHRIWWFVVLFATVAVWIASVADIDYKCSLGGLEYIMTQCGNLNHVHYENRTFWANCAGDVITDLLILSIPVLILWKTRISFHKKLVLLSLFSVTVVVMAVSIIRVVINNSLDKSVDLAWLYFWSFIELGTAIIISCIASFRQLFVTSQNQHLYGKAAYTPYNPLLNSVRNRYARTQSGPGTEGDEESHKNAGAAKLVPLDLVHVRNDFDLASEPASRNPSRTGESRDWH</sequence>
<evidence type="ECO:0000256" key="7">
    <source>
        <dbReference type="SAM" id="Phobius"/>
    </source>
</evidence>
<evidence type="ECO:0000259" key="8">
    <source>
        <dbReference type="Pfam" id="PF20684"/>
    </source>
</evidence>
<feature type="transmembrane region" description="Helical" evidence="7">
    <location>
        <begin position="137"/>
        <end position="155"/>
    </location>
</feature>
<feature type="region of interest" description="Disordered" evidence="6">
    <location>
        <begin position="344"/>
        <end position="363"/>
    </location>
</feature>
<dbReference type="GeneID" id="37200184"/>
<gene>
    <name evidence="9" type="ORF">BO97DRAFT_408592</name>
</gene>
<protein>
    <recommendedName>
        <fullName evidence="8">Rhodopsin domain-containing protein</fullName>
    </recommendedName>
</protein>
<proteinExistence type="inferred from homology"/>
<feature type="transmembrane region" description="Helical" evidence="7">
    <location>
        <begin position="253"/>
        <end position="274"/>
    </location>
</feature>
<evidence type="ECO:0000256" key="3">
    <source>
        <dbReference type="ARBA" id="ARBA00022989"/>
    </source>
</evidence>
<keyword evidence="3 7" id="KW-1133">Transmembrane helix</keyword>
<evidence type="ECO:0000256" key="5">
    <source>
        <dbReference type="ARBA" id="ARBA00038359"/>
    </source>
</evidence>
<dbReference type="STRING" id="1450537.A0A395HP39"/>
<dbReference type="VEuPathDB" id="FungiDB:BO97DRAFT_408592"/>